<dbReference type="AlphaFoldDB" id="A0A8T0AJL8"/>
<proteinExistence type="predicted"/>
<organism evidence="1 2">
    <name type="scientific">Silurus meridionalis</name>
    <name type="common">Southern catfish</name>
    <name type="synonym">Silurus soldatovi meridionalis</name>
    <dbReference type="NCBI Taxonomy" id="175797"/>
    <lineage>
        <taxon>Eukaryota</taxon>
        <taxon>Metazoa</taxon>
        <taxon>Chordata</taxon>
        <taxon>Craniata</taxon>
        <taxon>Vertebrata</taxon>
        <taxon>Euteleostomi</taxon>
        <taxon>Actinopterygii</taxon>
        <taxon>Neopterygii</taxon>
        <taxon>Teleostei</taxon>
        <taxon>Ostariophysi</taxon>
        <taxon>Siluriformes</taxon>
        <taxon>Siluridae</taxon>
        <taxon>Silurus</taxon>
    </lineage>
</organism>
<name>A0A8T0AJL8_SILME</name>
<reference evidence="1" key="1">
    <citation type="submission" date="2020-08" db="EMBL/GenBank/DDBJ databases">
        <title>Chromosome-level assembly of Southern catfish (Silurus meridionalis) provides insights into visual adaptation to the nocturnal and benthic lifestyles.</title>
        <authorList>
            <person name="Zhang Y."/>
            <person name="Wang D."/>
            <person name="Peng Z."/>
        </authorList>
    </citation>
    <scope>NUCLEOTIDE SEQUENCE</scope>
    <source>
        <strain evidence="1">SWU-2019-XX</strain>
        <tissue evidence="1">Muscle</tissue>
    </source>
</reference>
<gene>
    <name evidence="1" type="ORF">HF521_010790</name>
</gene>
<evidence type="ECO:0000313" key="1">
    <source>
        <dbReference type="EMBL" id="KAF7691823.1"/>
    </source>
</evidence>
<accession>A0A8T0AJL8</accession>
<evidence type="ECO:0000313" key="2">
    <source>
        <dbReference type="Proteomes" id="UP000606274"/>
    </source>
</evidence>
<sequence length="87" mass="9556">MGEADKQSAKLLVLFRDEMQQDVCNCYQVGKNVSNLPCGGCKHCQNLHDDWKAFEEDMDDVVPLAVRSIACATEKHVINSAGAGDEN</sequence>
<dbReference type="Proteomes" id="UP000606274">
    <property type="component" value="Unassembled WGS sequence"/>
</dbReference>
<dbReference type="EMBL" id="JABFDY010000021">
    <property type="protein sequence ID" value="KAF7691823.1"/>
    <property type="molecule type" value="Genomic_DNA"/>
</dbReference>
<comment type="caution">
    <text evidence="1">The sequence shown here is derived from an EMBL/GenBank/DDBJ whole genome shotgun (WGS) entry which is preliminary data.</text>
</comment>
<keyword evidence="2" id="KW-1185">Reference proteome</keyword>
<protein>
    <submittedName>
        <fullName evidence="1">Uncharacterized protein</fullName>
    </submittedName>
</protein>